<dbReference type="EMBL" id="CP082237">
    <property type="protein sequence ID" value="QZT34035.1"/>
    <property type="molecule type" value="Genomic_DNA"/>
</dbReference>
<reference evidence="7 9" key="2">
    <citation type="journal article" date="2020" name="Extremophiles">
        <title>Genomic analysis of Caldalkalibacillus thermarum TA2.A1 reveals aerobic alkaliphilic metabolism and evolutionary hallmarks linking alkaliphilic bacteria and plant life.</title>
        <authorList>
            <person name="de Jong S.I."/>
            <person name="van den Broek M.A."/>
            <person name="Merkel A.Y."/>
            <person name="de la Torre Cortes P."/>
            <person name="Kalamorz F."/>
            <person name="Cook G.M."/>
            <person name="van Loosdrecht M.C.M."/>
            <person name="McMillan D.G.G."/>
        </authorList>
    </citation>
    <scope>NUCLEOTIDE SEQUENCE [LARGE SCALE GENOMIC DNA]</scope>
    <source>
        <strain evidence="7 9">TA2.A1</strain>
    </source>
</reference>
<evidence type="ECO:0000313" key="8">
    <source>
        <dbReference type="Proteomes" id="UP000010716"/>
    </source>
</evidence>
<evidence type="ECO:0000256" key="1">
    <source>
        <dbReference type="ARBA" id="ARBA00006068"/>
    </source>
</evidence>
<dbReference type="PANTHER" id="PTHR33392">
    <property type="entry name" value="POLYISOPRENYL-TEICHOIC ACID--PEPTIDOGLYCAN TEICHOIC ACID TRANSFERASE TAGU"/>
    <property type="match status" value="1"/>
</dbReference>
<organism evidence="6 8">
    <name type="scientific">Caldalkalibacillus thermarum (strain TA2.A1)</name>
    <dbReference type="NCBI Taxonomy" id="986075"/>
    <lineage>
        <taxon>Bacteria</taxon>
        <taxon>Bacillati</taxon>
        <taxon>Bacillota</taxon>
        <taxon>Bacilli</taxon>
        <taxon>Bacillales</taxon>
        <taxon>Bacillaceae</taxon>
        <taxon>Caldalkalibacillus</taxon>
    </lineage>
</organism>
<dbReference type="PANTHER" id="PTHR33392:SF6">
    <property type="entry name" value="POLYISOPRENYL-TEICHOIC ACID--PEPTIDOGLYCAN TEICHOIC ACID TRANSFERASE TAGU"/>
    <property type="match status" value="1"/>
</dbReference>
<gene>
    <name evidence="6" type="ORF">CathTA2_2410</name>
    <name evidence="7" type="ORF">HUR95_00925</name>
</gene>
<dbReference type="OrthoDB" id="9782542at2"/>
<comment type="similarity">
    <text evidence="1">Belongs to the LytR/CpsA/Psr (LCP) family.</text>
</comment>
<dbReference type="InterPro" id="IPR050922">
    <property type="entry name" value="LytR/CpsA/Psr_CW_biosynth"/>
</dbReference>
<reference evidence="7" key="3">
    <citation type="submission" date="2021-08" db="EMBL/GenBank/DDBJ databases">
        <authorList>
            <person name="de Jong S."/>
            <person name="van den Broek M."/>
            <person name="Merkel A."/>
            <person name="de la Torre Cortes P."/>
            <person name="Kalamorz F."/>
            <person name="Cook G."/>
            <person name="van Loosdrecht M."/>
            <person name="McMillan D."/>
        </authorList>
    </citation>
    <scope>NUCLEOTIDE SEQUENCE</scope>
    <source>
        <strain evidence="7">TA2.A1</strain>
    </source>
</reference>
<keyword evidence="4" id="KW-0472">Membrane</keyword>
<keyword evidence="9" id="KW-1185">Reference proteome</keyword>
<keyword evidence="4" id="KW-1133">Transmembrane helix</keyword>
<dbReference type="Proteomes" id="UP000825179">
    <property type="component" value="Chromosome"/>
</dbReference>
<dbReference type="Proteomes" id="UP000010716">
    <property type="component" value="Unassembled WGS sequence"/>
</dbReference>
<reference evidence="6 8" key="1">
    <citation type="journal article" date="2011" name="J. Bacteriol.">
        <title>Draft genome sequence of the thermoalkaliphilic Caldalkalibacillus thermarum strain TA2.A1.</title>
        <authorList>
            <person name="Kalamorz F."/>
            <person name="Keis S."/>
            <person name="McMillan D.G."/>
            <person name="Olsson K."/>
            <person name="Stanton J.A."/>
            <person name="Stockwell P."/>
            <person name="Black M.A."/>
            <person name="Klingeman D.M."/>
            <person name="Land M.L."/>
            <person name="Han C.S."/>
            <person name="Martin S.L."/>
            <person name="Becher S.A."/>
            <person name="Peddie C.J."/>
            <person name="Morgan H.W."/>
            <person name="Matthies D."/>
            <person name="Preiss L."/>
            <person name="Meier T."/>
            <person name="Brown S.D."/>
            <person name="Cook G.M."/>
        </authorList>
    </citation>
    <scope>NUCLEOTIDE SEQUENCE [LARGE SCALE GENOMIC DNA]</scope>
    <source>
        <strain evidence="6 8">TA2.A1</strain>
    </source>
</reference>
<evidence type="ECO:0000256" key="4">
    <source>
        <dbReference type="ARBA" id="ARBA00022989"/>
    </source>
</evidence>
<keyword evidence="3" id="KW-0735">Signal-anchor</keyword>
<name>F5L9A5_CALTT</name>
<proteinExistence type="inferred from homology"/>
<evidence type="ECO:0000256" key="2">
    <source>
        <dbReference type="ARBA" id="ARBA00022692"/>
    </source>
</evidence>
<sequence>MSTKDYIPRRAILQQRKRKRRQVFIISCLLFIVLCGTGIAAKYGFQLYSAWDKMYEEREPIDEKEKATAALDSKLRPFSVLLLGVDNRDGQFYGRSDVIMLIVVDPKQEHISLLSIPRDTYTQIIGKGRYEKINHAYAYGLKTALATVETFLDIPINYYVVVNFDGFVDFIDLLGGLEIDVERDVYYQYESDGDTSIYVEKGEQVLTGEEALLYVRFRNDVEADFGRMRRQQQVVQSILDQTLNLRTLAKLGEIIDVIGENVRTNIPASEIFRLSRQLASISGDNVEIIPMESEARIKDGIWYVFVDEEEIQRVQQELKERLNLEVMIESVGRDRTNENF</sequence>
<dbReference type="Pfam" id="PF03816">
    <property type="entry name" value="LytR_cpsA_psr"/>
    <property type="match status" value="1"/>
</dbReference>
<feature type="domain" description="Cell envelope-related transcriptional attenuator" evidence="5">
    <location>
        <begin position="95"/>
        <end position="242"/>
    </location>
</feature>
<protein>
    <submittedName>
        <fullName evidence="6">Cell envelope-related transcriptional attenuator</fullName>
    </submittedName>
    <submittedName>
        <fullName evidence="7">LCP family protein</fullName>
    </submittedName>
</protein>
<evidence type="ECO:0000256" key="3">
    <source>
        <dbReference type="ARBA" id="ARBA00022968"/>
    </source>
</evidence>
<evidence type="ECO:0000313" key="6">
    <source>
        <dbReference type="EMBL" id="EGL82047.1"/>
    </source>
</evidence>
<accession>F5L9A5</accession>
<dbReference type="GO" id="GO:0071555">
    <property type="term" value="P:cell wall organization"/>
    <property type="evidence" value="ECO:0007669"/>
    <property type="project" value="UniProtKB-KW"/>
</dbReference>
<dbReference type="InterPro" id="IPR004474">
    <property type="entry name" value="LytR_CpsA_psr"/>
</dbReference>
<evidence type="ECO:0000313" key="7">
    <source>
        <dbReference type="EMBL" id="QZT34035.1"/>
    </source>
</evidence>
<dbReference type="Gene3D" id="3.40.630.190">
    <property type="entry name" value="LCP protein"/>
    <property type="match status" value="1"/>
</dbReference>
<evidence type="ECO:0000313" key="9">
    <source>
        <dbReference type="Proteomes" id="UP000825179"/>
    </source>
</evidence>
<evidence type="ECO:0000259" key="5">
    <source>
        <dbReference type="Pfam" id="PF03816"/>
    </source>
</evidence>
<dbReference type="KEGG" id="cthu:HUR95_00925"/>
<dbReference type="AlphaFoldDB" id="F5L9A5"/>
<dbReference type="NCBIfam" id="TIGR00350">
    <property type="entry name" value="lytR_cpsA_psr"/>
    <property type="match status" value="1"/>
</dbReference>
<dbReference type="EMBL" id="AFCE01000156">
    <property type="protein sequence ID" value="EGL82047.1"/>
    <property type="molecule type" value="Genomic_DNA"/>
</dbReference>
<dbReference type="eggNOG" id="COG1316">
    <property type="taxonomic scope" value="Bacteria"/>
</dbReference>
<dbReference type="RefSeq" id="WP_007505777.1">
    <property type="nucleotide sequence ID" value="NZ_AFCE01000156.1"/>
</dbReference>
<keyword evidence="2" id="KW-0812">Transmembrane</keyword>